<evidence type="ECO:0000256" key="1">
    <source>
        <dbReference type="ARBA" id="ARBA00004141"/>
    </source>
</evidence>
<feature type="transmembrane region" description="Helical" evidence="6">
    <location>
        <begin position="656"/>
        <end position="673"/>
    </location>
</feature>
<dbReference type="AlphaFoldDB" id="A0A976MD54"/>
<name>A0A976MD54_THEOR</name>
<comment type="subcellular location">
    <subcellularLocation>
        <location evidence="1">Membrane</location>
        <topology evidence="1">Multi-pass membrane protein</topology>
    </subcellularLocation>
</comment>
<dbReference type="GO" id="GO:0005886">
    <property type="term" value="C:plasma membrane"/>
    <property type="evidence" value="ECO:0007669"/>
    <property type="project" value="TreeGrafter"/>
</dbReference>
<dbReference type="EMBL" id="CP056071">
    <property type="protein sequence ID" value="UKK02271.2"/>
    <property type="molecule type" value="Genomic_DNA"/>
</dbReference>
<gene>
    <name evidence="9" type="ORF">MACK_001627</name>
</gene>
<dbReference type="GO" id="GO:0006817">
    <property type="term" value="P:phosphate ion transport"/>
    <property type="evidence" value="ECO:0007669"/>
    <property type="project" value="TreeGrafter"/>
</dbReference>
<organism evidence="9 10">
    <name type="scientific">Theileria orientalis</name>
    <dbReference type="NCBI Taxonomy" id="68886"/>
    <lineage>
        <taxon>Eukaryota</taxon>
        <taxon>Sar</taxon>
        <taxon>Alveolata</taxon>
        <taxon>Apicomplexa</taxon>
        <taxon>Aconoidasida</taxon>
        <taxon>Piroplasmida</taxon>
        <taxon>Theileriidae</taxon>
        <taxon>Theileria</taxon>
    </lineage>
</organism>
<dbReference type="PANTHER" id="PTHR10783:SF103">
    <property type="entry name" value="SOLUTE CARRIER FAMILY 53 MEMBER 1"/>
    <property type="match status" value="1"/>
</dbReference>
<dbReference type="PANTHER" id="PTHR10783">
    <property type="entry name" value="XENOTROPIC AND POLYTROPIC RETROVIRUS RECEPTOR 1-RELATED"/>
    <property type="match status" value="1"/>
</dbReference>
<feature type="domain" description="SPX" evidence="8">
    <location>
        <begin position="1"/>
        <end position="395"/>
    </location>
</feature>
<evidence type="ECO:0000259" key="7">
    <source>
        <dbReference type="PROSITE" id="PS51380"/>
    </source>
</evidence>
<feature type="transmembrane region" description="Helical" evidence="6">
    <location>
        <begin position="532"/>
        <end position="552"/>
    </location>
</feature>
<dbReference type="GO" id="GO:0000822">
    <property type="term" value="F:inositol hexakisphosphate binding"/>
    <property type="evidence" value="ECO:0007669"/>
    <property type="project" value="TreeGrafter"/>
</dbReference>
<evidence type="ECO:0000256" key="5">
    <source>
        <dbReference type="ARBA" id="ARBA00023136"/>
    </source>
</evidence>
<evidence type="ECO:0000256" key="2">
    <source>
        <dbReference type="ARBA" id="ARBA00009665"/>
    </source>
</evidence>
<dbReference type="GO" id="GO:0016036">
    <property type="term" value="P:cellular response to phosphate starvation"/>
    <property type="evidence" value="ECO:0007669"/>
    <property type="project" value="TreeGrafter"/>
</dbReference>
<evidence type="ECO:0000256" key="6">
    <source>
        <dbReference type="SAM" id="Phobius"/>
    </source>
</evidence>
<feature type="transmembrane region" description="Helical" evidence="6">
    <location>
        <begin position="447"/>
        <end position="467"/>
    </location>
</feature>
<comment type="similarity">
    <text evidence="2">Belongs to the SYG1 (TC 2.A.94) family.</text>
</comment>
<dbReference type="Proteomes" id="UP000244811">
    <property type="component" value="Chromosome 2"/>
</dbReference>
<dbReference type="InterPro" id="IPR004331">
    <property type="entry name" value="SPX_dom"/>
</dbReference>
<feature type="transmembrane region" description="Helical" evidence="6">
    <location>
        <begin position="793"/>
        <end position="812"/>
    </location>
</feature>
<feature type="domain" description="EXS" evidence="7">
    <location>
        <begin position="652"/>
        <end position="849"/>
    </location>
</feature>
<feature type="transmembrane region" description="Helical" evidence="6">
    <location>
        <begin position="764"/>
        <end position="787"/>
    </location>
</feature>
<evidence type="ECO:0000259" key="8">
    <source>
        <dbReference type="PROSITE" id="PS51382"/>
    </source>
</evidence>
<feature type="transmembrane region" description="Helical" evidence="6">
    <location>
        <begin position="564"/>
        <end position="583"/>
    </location>
</feature>
<dbReference type="PROSITE" id="PS51380">
    <property type="entry name" value="EXS"/>
    <property type="match status" value="1"/>
</dbReference>
<dbReference type="Pfam" id="PF03124">
    <property type="entry name" value="EXS"/>
    <property type="match status" value="1"/>
</dbReference>
<dbReference type="InterPro" id="IPR004342">
    <property type="entry name" value="EXS_C"/>
</dbReference>
<evidence type="ECO:0000256" key="4">
    <source>
        <dbReference type="ARBA" id="ARBA00022989"/>
    </source>
</evidence>
<proteinExistence type="inferred from homology"/>
<evidence type="ECO:0000313" key="9">
    <source>
        <dbReference type="EMBL" id="UKK02271.2"/>
    </source>
</evidence>
<evidence type="ECO:0000313" key="10">
    <source>
        <dbReference type="Proteomes" id="UP000244811"/>
    </source>
</evidence>
<sequence>MKFGSKLESFLIKQWADKYIRYKHLNRLLKGAYNFKHLTNADANDEGLKLQAELFSLDQYTQNETESDLSLQQGDYESLAEEALSETKISDSSLVPGLVSITIPEENEIEFESSSEVLRLNREDTFKSQIQSIDSEDASDVIKLVVDVYEEKGHLDFEEIPQLKKSPTSLSKSHSNLDLKMRESLRKLEKFVEDSEYSFEDQRESVNEDVSDMGEILRDSEHSLMALDSIEKTNTNTSLFQLANLRGKKKKKKEVAKKPFFKNLWIFKDITPLKSELEVSTTVKKPFRVKSEVTADSLALFDMALREDIRTVVLHYSSEMEYIVVLINFLRKDIVNRGGYLDEPYKRLAQKAITALWDSCDKLKTYLNTNILAVYKLLKKKDKLLETRDLELLYPRYKEIFLSVDTFKETNASILSLYTLVSEPKKVDFDKIKKDVESSLDSKFIPAYYLSYIMGLCTVLFLVNLLLCVAHFRANFEYSTVLSQLPIFRVFFVFAIIWYGIGWCQGYLEQHGVNYQFLFKLSNNYNVSSRDFYFFGALQTFICLFIFFLFLLDCKIGLFGSHNLHIIYPIVLIVLSIGVVLLPKKNFKLKLRRKMVYAIFRSIVSPICIGPPVSLEDSILGDVYTSLTKPFVDLLYVASYLTYGAWKMSSHMHPALKTWAVPVVLILPFFLRFSQCLRRYIKEHLWLHMGNMIKYISAMICVIISSIKWSSLTQVQSSALIVTCYLVATVYNFLWDYFIDWGLTLPPNIFKRRNNRKMYGKNSYYLACVVNLVCRFTWALTVTPFTMMEDREISLNILILIISIVEIFRRIVWVTFRMETEHLLNSYKYRTALWVPKLYKCKSVIVKELSILNKRSLNGNL</sequence>
<keyword evidence="3 6" id="KW-0812">Transmembrane</keyword>
<keyword evidence="5 6" id="KW-0472">Membrane</keyword>
<feature type="transmembrane region" description="Helical" evidence="6">
    <location>
        <begin position="685"/>
        <end position="707"/>
    </location>
</feature>
<evidence type="ECO:0000256" key="3">
    <source>
        <dbReference type="ARBA" id="ARBA00022692"/>
    </source>
</evidence>
<accession>A0A976MD54</accession>
<protein>
    <submittedName>
        <fullName evidence="9">Uncharacterized protein</fullName>
    </submittedName>
</protein>
<dbReference type="Pfam" id="PF03105">
    <property type="entry name" value="SPX"/>
    <property type="match status" value="1"/>
</dbReference>
<dbReference type="PROSITE" id="PS51382">
    <property type="entry name" value="SPX"/>
    <property type="match status" value="1"/>
</dbReference>
<feature type="transmembrane region" description="Helical" evidence="6">
    <location>
        <begin position="487"/>
        <end position="508"/>
    </location>
</feature>
<reference evidence="9" key="1">
    <citation type="submission" date="2022-07" db="EMBL/GenBank/DDBJ databases">
        <title>Evaluation of T. orientalis genome assembly methods using nanopore sequencing and analysis of variation between genomes.</title>
        <authorList>
            <person name="Yam J."/>
            <person name="Micallef M.L."/>
            <person name="Liu M."/>
            <person name="Djordjevic S.P."/>
            <person name="Bogema D.R."/>
            <person name="Jenkins C."/>
        </authorList>
    </citation>
    <scope>NUCLEOTIDE SEQUENCE</scope>
    <source>
        <strain evidence="9">Goon Nure</strain>
    </source>
</reference>
<dbReference type="GO" id="GO:0005794">
    <property type="term" value="C:Golgi apparatus"/>
    <property type="evidence" value="ECO:0007669"/>
    <property type="project" value="TreeGrafter"/>
</dbReference>
<feature type="transmembrane region" description="Helical" evidence="6">
    <location>
        <begin position="719"/>
        <end position="743"/>
    </location>
</feature>
<keyword evidence="4 6" id="KW-1133">Transmembrane helix</keyword>